<comment type="caution">
    <text evidence="1">The sequence shown here is derived from an EMBL/GenBank/DDBJ whole genome shotgun (WGS) entry which is preliminary data.</text>
</comment>
<evidence type="ECO:0000313" key="1">
    <source>
        <dbReference type="EMBL" id="CAG7785819.1"/>
    </source>
</evidence>
<dbReference type="Proteomes" id="UP000708208">
    <property type="component" value="Unassembled WGS sequence"/>
</dbReference>
<dbReference type="AlphaFoldDB" id="A0A8J2PH17"/>
<reference evidence="1" key="1">
    <citation type="submission" date="2021-06" db="EMBL/GenBank/DDBJ databases">
        <authorList>
            <person name="Hodson N. C."/>
            <person name="Mongue J. A."/>
            <person name="Jaron S. K."/>
        </authorList>
    </citation>
    <scope>NUCLEOTIDE SEQUENCE</scope>
</reference>
<proteinExistence type="predicted"/>
<accession>A0A8J2PH17</accession>
<evidence type="ECO:0000313" key="2">
    <source>
        <dbReference type="Proteomes" id="UP000708208"/>
    </source>
</evidence>
<protein>
    <submittedName>
        <fullName evidence="1">Uncharacterized protein</fullName>
    </submittedName>
</protein>
<organism evidence="1 2">
    <name type="scientific">Allacma fusca</name>
    <dbReference type="NCBI Taxonomy" id="39272"/>
    <lineage>
        <taxon>Eukaryota</taxon>
        <taxon>Metazoa</taxon>
        <taxon>Ecdysozoa</taxon>
        <taxon>Arthropoda</taxon>
        <taxon>Hexapoda</taxon>
        <taxon>Collembola</taxon>
        <taxon>Symphypleona</taxon>
        <taxon>Sminthuridae</taxon>
        <taxon>Allacma</taxon>
    </lineage>
</organism>
<gene>
    <name evidence="1" type="ORF">AFUS01_LOCUS24423</name>
</gene>
<keyword evidence="2" id="KW-1185">Reference proteome</keyword>
<sequence>MHSNNQMALIYFRVYRRRFLDIADTRPVFIQSAAVLICAMIAQGDICRFKNPPGSGVLKCEEKMYRADEKTRDAVNHCGIGRNGVAMFSTDYTCIFEKLGYSDKGLINMENLSAGYRKIYTHHSEQMIYAVQMCSRGTNRTDISDIFFPCLLRAFTRECGHKTCDWITTFD</sequence>
<dbReference type="EMBL" id="CAJVCH010304896">
    <property type="protein sequence ID" value="CAG7785819.1"/>
    <property type="molecule type" value="Genomic_DNA"/>
</dbReference>
<name>A0A8J2PH17_9HEXA</name>